<protein>
    <submittedName>
        <fullName evidence="1">Uncharacterized protein</fullName>
    </submittedName>
</protein>
<name>A0A8S5TEC8_9CAUD</name>
<organism evidence="1">
    <name type="scientific">Siphoviridae sp. ctNnX9</name>
    <dbReference type="NCBI Taxonomy" id="2827859"/>
    <lineage>
        <taxon>Viruses</taxon>
        <taxon>Duplodnaviria</taxon>
        <taxon>Heunggongvirae</taxon>
        <taxon>Uroviricota</taxon>
        <taxon>Caudoviricetes</taxon>
    </lineage>
</organism>
<reference evidence="1" key="1">
    <citation type="journal article" date="2021" name="Proc. Natl. Acad. Sci. U.S.A.">
        <title>A Catalog of Tens of Thousands of Viruses from Human Metagenomes Reveals Hidden Associations with Chronic Diseases.</title>
        <authorList>
            <person name="Tisza M.J."/>
            <person name="Buck C.B."/>
        </authorList>
    </citation>
    <scope>NUCLEOTIDE SEQUENCE</scope>
    <source>
        <strain evidence="1">CtNnX9</strain>
    </source>
</reference>
<proteinExistence type="predicted"/>
<sequence>MAAKINGEDIFKTYGALLKKGAYKELMSSPKTKAVIENKSRLKDGVDVTVLTFGSRRRVEDREVNLSFVFKSSSYEKTVSNYRQFNTIISRDLIKFAIEALGKTFRLLFVEQTSLDVYPSSNVIVAGYKFREPNPSNQENE</sequence>
<evidence type="ECO:0000313" key="1">
    <source>
        <dbReference type="EMBL" id="DAF61395.1"/>
    </source>
</evidence>
<accession>A0A8S5TEC8</accession>
<dbReference type="EMBL" id="BK032810">
    <property type="protein sequence ID" value="DAF61395.1"/>
    <property type="molecule type" value="Genomic_DNA"/>
</dbReference>